<keyword evidence="1" id="KW-0732">Signal</keyword>
<feature type="signal peptide" evidence="1">
    <location>
        <begin position="1"/>
        <end position="19"/>
    </location>
</feature>
<dbReference type="RefSeq" id="WP_345656363.1">
    <property type="nucleotide sequence ID" value="NZ_BAABKB010000030.1"/>
</dbReference>
<feature type="chain" id="PRO_5046336539" description="Lipoprotein" evidence="1">
    <location>
        <begin position="20"/>
        <end position="341"/>
    </location>
</feature>
<keyword evidence="3" id="KW-1185">Reference proteome</keyword>
<dbReference type="EMBL" id="BAABKB010000030">
    <property type="protein sequence ID" value="GAA5028071.1"/>
    <property type="molecule type" value="Genomic_DNA"/>
</dbReference>
<name>A0ABP9JDB7_9ACTN</name>
<evidence type="ECO:0008006" key="4">
    <source>
        <dbReference type="Google" id="ProtNLM"/>
    </source>
</evidence>
<dbReference type="Proteomes" id="UP001501759">
    <property type="component" value="Unassembled WGS sequence"/>
</dbReference>
<gene>
    <name evidence="2" type="ORF">GCM10023335_65570</name>
</gene>
<reference evidence="3" key="1">
    <citation type="journal article" date="2019" name="Int. J. Syst. Evol. Microbiol.">
        <title>The Global Catalogue of Microorganisms (GCM) 10K type strain sequencing project: providing services to taxonomists for standard genome sequencing and annotation.</title>
        <authorList>
            <consortium name="The Broad Institute Genomics Platform"/>
            <consortium name="The Broad Institute Genome Sequencing Center for Infectious Disease"/>
            <person name="Wu L."/>
            <person name="Ma J."/>
        </authorList>
    </citation>
    <scope>NUCLEOTIDE SEQUENCE [LARGE SCALE GENOMIC DNA]</scope>
    <source>
        <strain evidence="3">JCM 18409</strain>
    </source>
</reference>
<sequence>MLNWTRPAIRSGATITVTAAVALLATACSSGEQDRGGHDGRDGEDTTPAVATSFAHAPKAYPLDAYLPDARETDAVDRAVSVLARACMKKYGVSRPAYQAPAGELPPNARKYGPTDLESVRVYGYKPPLPDGVTKRQAVAAQQRSAAQERTITPAAKAVYTGTAQLADKRSGTAAAAVPDGVPEGGCHGAAQRAALADRATDDLMVVQKLFLDASATTREDAAVRALDKRWSACMGRSGLRYPDPLSAVDDATWRSLRTSPDGPHPGFPAPSAEEIRTAEADVRCKSATDYVVTRHDIESGHQKRLIGQHEKALAAVAERKRRMVERSRSVLADARRKKTE</sequence>
<proteinExistence type="predicted"/>
<organism evidence="2 3">
    <name type="scientific">Streptomyces siamensis</name>
    <dbReference type="NCBI Taxonomy" id="1274986"/>
    <lineage>
        <taxon>Bacteria</taxon>
        <taxon>Bacillati</taxon>
        <taxon>Actinomycetota</taxon>
        <taxon>Actinomycetes</taxon>
        <taxon>Kitasatosporales</taxon>
        <taxon>Streptomycetaceae</taxon>
        <taxon>Streptomyces</taxon>
    </lineage>
</organism>
<accession>A0ABP9JDB7</accession>
<comment type="caution">
    <text evidence="2">The sequence shown here is derived from an EMBL/GenBank/DDBJ whole genome shotgun (WGS) entry which is preliminary data.</text>
</comment>
<evidence type="ECO:0000256" key="1">
    <source>
        <dbReference type="SAM" id="SignalP"/>
    </source>
</evidence>
<dbReference type="PROSITE" id="PS51257">
    <property type="entry name" value="PROKAR_LIPOPROTEIN"/>
    <property type="match status" value="1"/>
</dbReference>
<evidence type="ECO:0000313" key="2">
    <source>
        <dbReference type="EMBL" id="GAA5028071.1"/>
    </source>
</evidence>
<evidence type="ECO:0000313" key="3">
    <source>
        <dbReference type="Proteomes" id="UP001501759"/>
    </source>
</evidence>
<protein>
    <recommendedName>
        <fullName evidence="4">Lipoprotein</fullName>
    </recommendedName>
</protein>